<feature type="region of interest" description="Disordered" evidence="1">
    <location>
        <begin position="340"/>
        <end position="461"/>
    </location>
</feature>
<evidence type="ECO:0000313" key="3">
    <source>
        <dbReference type="Proteomes" id="UP001497482"/>
    </source>
</evidence>
<evidence type="ECO:0000313" key="2">
    <source>
        <dbReference type="EMBL" id="CAL1605551.1"/>
    </source>
</evidence>
<gene>
    <name evidence="2" type="ORF">KC01_LOCUS32913</name>
</gene>
<evidence type="ECO:0000256" key="1">
    <source>
        <dbReference type="SAM" id="MobiDB-lite"/>
    </source>
</evidence>
<reference evidence="2 3" key="1">
    <citation type="submission" date="2024-04" db="EMBL/GenBank/DDBJ databases">
        <authorList>
            <person name="Waldvogel A.-M."/>
            <person name="Schoenle A."/>
        </authorList>
    </citation>
    <scope>NUCLEOTIDE SEQUENCE [LARGE SCALE GENOMIC DNA]</scope>
</reference>
<accession>A0AAV2LWX4</accession>
<dbReference type="AlphaFoldDB" id="A0AAV2LWX4"/>
<protein>
    <submittedName>
        <fullName evidence="2">Uncharacterized protein</fullName>
    </submittedName>
</protein>
<feature type="region of interest" description="Disordered" evidence="1">
    <location>
        <begin position="19"/>
        <end position="79"/>
    </location>
</feature>
<dbReference type="EMBL" id="OZ035827">
    <property type="protein sequence ID" value="CAL1605551.1"/>
    <property type="molecule type" value="Genomic_DNA"/>
</dbReference>
<feature type="compositionally biased region" description="Basic and acidic residues" evidence="1">
    <location>
        <begin position="432"/>
        <end position="443"/>
    </location>
</feature>
<organism evidence="2 3">
    <name type="scientific">Knipowitschia caucasica</name>
    <name type="common">Caucasian dwarf goby</name>
    <name type="synonym">Pomatoschistus caucasicus</name>
    <dbReference type="NCBI Taxonomy" id="637954"/>
    <lineage>
        <taxon>Eukaryota</taxon>
        <taxon>Metazoa</taxon>
        <taxon>Chordata</taxon>
        <taxon>Craniata</taxon>
        <taxon>Vertebrata</taxon>
        <taxon>Euteleostomi</taxon>
        <taxon>Actinopterygii</taxon>
        <taxon>Neopterygii</taxon>
        <taxon>Teleostei</taxon>
        <taxon>Neoteleostei</taxon>
        <taxon>Acanthomorphata</taxon>
        <taxon>Gobiaria</taxon>
        <taxon>Gobiiformes</taxon>
        <taxon>Gobioidei</taxon>
        <taxon>Gobiidae</taxon>
        <taxon>Gobiinae</taxon>
        <taxon>Knipowitschia</taxon>
    </lineage>
</organism>
<dbReference type="Proteomes" id="UP001497482">
    <property type="component" value="Chromosome 5"/>
</dbReference>
<proteinExistence type="predicted"/>
<name>A0AAV2LWX4_KNICA</name>
<keyword evidence="3" id="KW-1185">Reference proteome</keyword>
<sequence>MVSHLSVVTTGVIEEAMRRKRLQRSQGQEELPALSPAGDRQGQEELPALSPAGDRQGQEERPALSPAGNRDTAAAATLPSTRAPCAQCQRLKEELAITKKFLACQMENKKLKNMNSAEIQKDSLMQSSKHSWFIQNSPALITKALDQLKSDPKSTWSLLRFFSLLGGYLIATTGHRKGVLVNMLVTELQEAVKVSRGRRVIRVKQHKTQRYFGEASIPLRADEYRWLHTYIGIRGEVEVGSACTFFHISSGQPLLKLPTYFKNQWERFGLGPAPNFNMLRSSVATYSKRQHGRKCYERVATFMCHDPITAKRFYQASDPAEEAFNSRTLTIMAVSSYAGNHTSTESSDDWKPPKRKIRHPLPEEEEEQLRQGLSPEEEGLRQGLSPEEEEEEEEGLRQGLSPEDEEEEGLRQGLMPFMGKRGRDLRRKRDIIRRLSKDSDSVWRLRGGLGPEAEEGTGSGG</sequence>